<organism evidence="2 3">
    <name type="scientific">Rotaria socialis</name>
    <dbReference type="NCBI Taxonomy" id="392032"/>
    <lineage>
        <taxon>Eukaryota</taxon>
        <taxon>Metazoa</taxon>
        <taxon>Spiralia</taxon>
        <taxon>Gnathifera</taxon>
        <taxon>Rotifera</taxon>
        <taxon>Eurotatoria</taxon>
        <taxon>Bdelloidea</taxon>
        <taxon>Philodinida</taxon>
        <taxon>Philodinidae</taxon>
        <taxon>Rotaria</taxon>
    </lineage>
</organism>
<evidence type="ECO:0000313" key="3">
    <source>
        <dbReference type="Proteomes" id="UP000663848"/>
    </source>
</evidence>
<gene>
    <name evidence="2" type="ORF">QYT958_LOCUS38645</name>
</gene>
<evidence type="ECO:0000313" key="2">
    <source>
        <dbReference type="EMBL" id="CAF5006280.1"/>
    </source>
</evidence>
<dbReference type="Proteomes" id="UP000663848">
    <property type="component" value="Unassembled WGS sequence"/>
</dbReference>
<feature type="compositionally biased region" description="Acidic residues" evidence="1">
    <location>
        <begin position="13"/>
        <end position="29"/>
    </location>
</feature>
<feature type="compositionally biased region" description="Basic and acidic residues" evidence="1">
    <location>
        <begin position="36"/>
        <end position="46"/>
    </location>
</feature>
<feature type="non-terminal residue" evidence="2">
    <location>
        <position position="1"/>
    </location>
</feature>
<evidence type="ECO:0000256" key="1">
    <source>
        <dbReference type="SAM" id="MobiDB-lite"/>
    </source>
</evidence>
<dbReference type="SUPFAM" id="SSF48371">
    <property type="entry name" value="ARM repeat"/>
    <property type="match status" value="1"/>
</dbReference>
<protein>
    <submittedName>
        <fullName evidence="2">Uncharacterized protein</fullName>
    </submittedName>
</protein>
<reference evidence="2" key="1">
    <citation type="submission" date="2021-02" db="EMBL/GenBank/DDBJ databases">
        <authorList>
            <person name="Nowell W R."/>
        </authorList>
    </citation>
    <scope>NUCLEOTIDE SEQUENCE</scope>
</reference>
<sequence>TWIIDLEAKLDEPTDEDDDNEDDDEDENESASLKSTENRSKNEQHQHRCIKQMGKLTKVLRTYLDSFMDVEILEKFIEIIDENRPILSTFVFGILAEFGALLGPGQIKTALIDRLVDVLVDAINKGDTTTMGKWAMRALVPIVGSNEQQLEHIITHDLFGK</sequence>
<dbReference type="AlphaFoldDB" id="A0A822AIZ5"/>
<dbReference type="EMBL" id="CAJOBR010034249">
    <property type="protein sequence ID" value="CAF5006280.1"/>
    <property type="molecule type" value="Genomic_DNA"/>
</dbReference>
<feature type="compositionally biased region" description="Basic and acidic residues" evidence="1">
    <location>
        <begin position="1"/>
        <end position="12"/>
    </location>
</feature>
<proteinExistence type="predicted"/>
<accession>A0A822AIZ5</accession>
<comment type="caution">
    <text evidence="2">The sequence shown here is derived from an EMBL/GenBank/DDBJ whole genome shotgun (WGS) entry which is preliminary data.</text>
</comment>
<feature type="region of interest" description="Disordered" evidence="1">
    <location>
        <begin position="1"/>
        <end position="47"/>
    </location>
</feature>
<dbReference type="InterPro" id="IPR016024">
    <property type="entry name" value="ARM-type_fold"/>
</dbReference>
<name>A0A822AIZ5_9BILA</name>
<feature type="non-terminal residue" evidence="2">
    <location>
        <position position="161"/>
    </location>
</feature>